<sequence length="912" mass="100687">MSPVSPFTGTPAPPLPLRRPPLDSSTSSSPPRVIRKASGHTPPPVHAYSPPPSRIPSLRQGYHSRAISTSASFPHAAPQRQSTLDSDDVDAGTQTTEAVITDGEIGDAASVFPGSTGPGSRKYGSAISKLPPPPTRIIAPGDMLPAVRPPLSDDESDEYTEEEDAKVKLANAMPDTSRSSRRRPVLKCHKYDTIQVQTQTHSAIICAAGHVYVAATGHHVKVYDLSLSESPILSLDHKDVGLKELKVTSLEFCPTQDKGRYVWIGTKDGHMHELDVTTGKLMGSRLSIHLNAITRILRHGDEMISLDDGGKVTIWMSAAAGEDLHLASAQVRNSRISDRQAFVEMFAGKLWTSAREATAHGARGPAVRIYDVLTPGSATRSVLPTEHVGTITSGTILPSHPNHVYLGHEGGFVTIWSTATDDGVPVCEEVMRISNSDVLCLEGINDRLWVGGRNGTIAVYSVESRPWIMTNNWIAHSNSQSVLPLQKIAVDPYSIDKIGRLCVYSVGRDDHVKCWDGLLGADWQDTELFKLEKSFSQFRNINILFVSWNIGATKPEQLSGSKENISILYDALKSVESPDIIVFGFQEVVPLDKANVAKFLKKKKGLEGASTTLHAEHRRWADKLVGAVAFALPDERYKLLYAKELVGLLSCVMVKTKELAATRDCAAHTISRGVGGRFGNKGAVAVRLLIDDTSLCFLNCHLAAGHRRVRDRNADAAAIIEHERLFPVLETLDETLALVGGGDGTMALDHEIVFMSGDLNYRIDQRRDAVVSSVQQNTFQNLLIHDQLTKEMKTNIRLRSFMEGPITFPPTYKYDLHSTEYDTSEKRRIPAWCDRVLWRARDATRVEQLHYQRYEPDISDHRPISAGFRVLVKSIQHDAREKMKEDVEAQWSVREMQLLVNARAFYTAQLVL</sequence>
<dbReference type="OrthoDB" id="2248459at2759"/>
<dbReference type="Gene3D" id="3.60.10.10">
    <property type="entry name" value="Endonuclease/exonuclease/phosphatase"/>
    <property type="match status" value="1"/>
</dbReference>
<gene>
    <name evidence="3" type="ORF">DFH94DRAFT_623386</name>
</gene>
<evidence type="ECO:0000313" key="3">
    <source>
        <dbReference type="EMBL" id="KAF8485115.1"/>
    </source>
</evidence>
<dbReference type="Pfam" id="PF22669">
    <property type="entry name" value="Exo_endo_phos2"/>
    <property type="match status" value="1"/>
</dbReference>
<reference evidence="3" key="2">
    <citation type="journal article" date="2020" name="Nat. Commun.">
        <title>Large-scale genome sequencing of mycorrhizal fungi provides insights into the early evolution of symbiotic traits.</title>
        <authorList>
            <person name="Miyauchi S."/>
            <person name="Kiss E."/>
            <person name="Kuo A."/>
            <person name="Drula E."/>
            <person name="Kohler A."/>
            <person name="Sanchez-Garcia M."/>
            <person name="Morin E."/>
            <person name="Andreopoulos B."/>
            <person name="Barry K.W."/>
            <person name="Bonito G."/>
            <person name="Buee M."/>
            <person name="Carver A."/>
            <person name="Chen C."/>
            <person name="Cichocki N."/>
            <person name="Clum A."/>
            <person name="Culley D."/>
            <person name="Crous P.W."/>
            <person name="Fauchery L."/>
            <person name="Girlanda M."/>
            <person name="Hayes R.D."/>
            <person name="Keri Z."/>
            <person name="LaButti K."/>
            <person name="Lipzen A."/>
            <person name="Lombard V."/>
            <person name="Magnuson J."/>
            <person name="Maillard F."/>
            <person name="Murat C."/>
            <person name="Nolan M."/>
            <person name="Ohm R.A."/>
            <person name="Pangilinan J."/>
            <person name="Pereira M.F."/>
            <person name="Perotto S."/>
            <person name="Peter M."/>
            <person name="Pfister S."/>
            <person name="Riley R."/>
            <person name="Sitrit Y."/>
            <person name="Stielow J.B."/>
            <person name="Szollosi G."/>
            <person name="Zifcakova L."/>
            <person name="Stursova M."/>
            <person name="Spatafora J.W."/>
            <person name="Tedersoo L."/>
            <person name="Vaario L.M."/>
            <person name="Yamada A."/>
            <person name="Yan M."/>
            <person name="Wang P."/>
            <person name="Xu J."/>
            <person name="Bruns T."/>
            <person name="Baldrian P."/>
            <person name="Vilgalys R."/>
            <person name="Dunand C."/>
            <person name="Henrissat B."/>
            <person name="Grigoriev I.V."/>
            <person name="Hibbett D."/>
            <person name="Nagy L.G."/>
            <person name="Martin F.M."/>
        </authorList>
    </citation>
    <scope>NUCLEOTIDE SEQUENCE</scope>
    <source>
        <strain evidence="3">Prilba</strain>
    </source>
</reference>
<dbReference type="EMBL" id="WHVB01000003">
    <property type="protein sequence ID" value="KAF8485115.1"/>
    <property type="molecule type" value="Genomic_DNA"/>
</dbReference>
<accession>A0A9P5TCK6</accession>
<feature type="compositionally biased region" description="Low complexity" evidence="1">
    <location>
        <begin position="22"/>
        <end position="32"/>
    </location>
</feature>
<name>A0A9P5TCK6_9AGAM</name>
<evidence type="ECO:0000256" key="1">
    <source>
        <dbReference type="SAM" id="MobiDB-lite"/>
    </source>
</evidence>
<feature type="domain" description="Inositol polyphosphate-related phosphatase" evidence="2">
    <location>
        <begin position="539"/>
        <end position="876"/>
    </location>
</feature>
<dbReference type="Proteomes" id="UP000759537">
    <property type="component" value="Unassembled WGS sequence"/>
</dbReference>
<dbReference type="GO" id="GO:0046856">
    <property type="term" value="P:phosphatidylinositol dephosphorylation"/>
    <property type="evidence" value="ECO:0007669"/>
    <property type="project" value="InterPro"/>
</dbReference>
<proteinExistence type="predicted"/>
<protein>
    <submittedName>
        <fullName evidence="3">DNase I-like protein</fullName>
    </submittedName>
</protein>
<dbReference type="InterPro" id="IPR036691">
    <property type="entry name" value="Endo/exonu/phosph_ase_sf"/>
</dbReference>
<dbReference type="PANTHER" id="PTHR11200">
    <property type="entry name" value="INOSITOL 5-PHOSPHATASE"/>
    <property type="match status" value="1"/>
</dbReference>
<dbReference type="InterPro" id="IPR000300">
    <property type="entry name" value="IPPc"/>
</dbReference>
<dbReference type="Gene3D" id="2.130.10.10">
    <property type="entry name" value="YVTN repeat-like/Quinoprotein amine dehydrogenase"/>
    <property type="match status" value="2"/>
</dbReference>
<feature type="region of interest" description="Disordered" evidence="1">
    <location>
        <begin position="1"/>
        <end position="135"/>
    </location>
</feature>
<evidence type="ECO:0000313" key="4">
    <source>
        <dbReference type="Proteomes" id="UP000759537"/>
    </source>
</evidence>
<comment type="caution">
    <text evidence="3">The sequence shown here is derived from an EMBL/GenBank/DDBJ whole genome shotgun (WGS) entry which is preliminary data.</text>
</comment>
<dbReference type="AlphaFoldDB" id="A0A9P5TCK6"/>
<organism evidence="3 4">
    <name type="scientific">Russula ochroleuca</name>
    <dbReference type="NCBI Taxonomy" id="152965"/>
    <lineage>
        <taxon>Eukaryota</taxon>
        <taxon>Fungi</taxon>
        <taxon>Dikarya</taxon>
        <taxon>Basidiomycota</taxon>
        <taxon>Agaricomycotina</taxon>
        <taxon>Agaricomycetes</taxon>
        <taxon>Russulales</taxon>
        <taxon>Russulaceae</taxon>
        <taxon>Russula</taxon>
    </lineage>
</organism>
<dbReference type="SUPFAM" id="SSF50978">
    <property type="entry name" value="WD40 repeat-like"/>
    <property type="match status" value="1"/>
</dbReference>
<reference evidence="3" key="1">
    <citation type="submission" date="2019-10" db="EMBL/GenBank/DDBJ databases">
        <authorList>
            <consortium name="DOE Joint Genome Institute"/>
            <person name="Kuo A."/>
            <person name="Miyauchi S."/>
            <person name="Kiss E."/>
            <person name="Drula E."/>
            <person name="Kohler A."/>
            <person name="Sanchez-Garcia M."/>
            <person name="Andreopoulos B."/>
            <person name="Barry K.W."/>
            <person name="Bonito G."/>
            <person name="Buee M."/>
            <person name="Carver A."/>
            <person name="Chen C."/>
            <person name="Cichocki N."/>
            <person name="Clum A."/>
            <person name="Culley D."/>
            <person name="Crous P.W."/>
            <person name="Fauchery L."/>
            <person name="Girlanda M."/>
            <person name="Hayes R."/>
            <person name="Keri Z."/>
            <person name="LaButti K."/>
            <person name="Lipzen A."/>
            <person name="Lombard V."/>
            <person name="Magnuson J."/>
            <person name="Maillard F."/>
            <person name="Morin E."/>
            <person name="Murat C."/>
            <person name="Nolan M."/>
            <person name="Ohm R."/>
            <person name="Pangilinan J."/>
            <person name="Pereira M."/>
            <person name="Perotto S."/>
            <person name="Peter M."/>
            <person name="Riley R."/>
            <person name="Sitrit Y."/>
            <person name="Stielow B."/>
            <person name="Szollosi G."/>
            <person name="Zifcakova L."/>
            <person name="Stursova M."/>
            <person name="Spatafora J.W."/>
            <person name="Tedersoo L."/>
            <person name="Vaario L.-M."/>
            <person name="Yamada A."/>
            <person name="Yan M."/>
            <person name="Wang P."/>
            <person name="Xu J."/>
            <person name="Bruns T."/>
            <person name="Baldrian P."/>
            <person name="Vilgalys R."/>
            <person name="Henrissat B."/>
            <person name="Grigoriev I.V."/>
            <person name="Hibbett D."/>
            <person name="Nagy L.G."/>
            <person name="Martin F.M."/>
        </authorList>
    </citation>
    <scope>NUCLEOTIDE SEQUENCE</scope>
    <source>
        <strain evidence="3">Prilba</strain>
    </source>
</reference>
<dbReference type="InterPro" id="IPR046985">
    <property type="entry name" value="IP5"/>
</dbReference>
<dbReference type="SUPFAM" id="SSF56219">
    <property type="entry name" value="DNase I-like"/>
    <property type="match status" value="1"/>
</dbReference>
<keyword evidence="4" id="KW-1185">Reference proteome</keyword>
<dbReference type="SMART" id="SM00128">
    <property type="entry name" value="IPPc"/>
    <property type="match status" value="1"/>
</dbReference>
<dbReference type="InterPro" id="IPR036322">
    <property type="entry name" value="WD40_repeat_dom_sf"/>
</dbReference>
<dbReference type="GO" id="GO:0004439">
    <property type="term" value="F:phosphatidylinositol-4,5-bisphosphate 5-phosphatase activity"/>
    <property type="evidence" value="ECO:0007669"/>
    <property type="project" value="TreeGrafter"/>
</dbReference>
<feature type="compositionally biased region" description="Pro residues" evidence="1">
    <location>
        <begin position="41"/>
        <end position="54"/>
    </location>
</feature>
<evidence type="ECO:0000259" key="2">
    <source>
        <dbReference type="SMART" id="SM00128"/>
    </source>
</evidence>
<dbReference type="PANTHER" id="PTHR11200:SF240">
    <property type="entry name" value="INOSITOL POLYPHOSPHATE 5-PHOSPHATASE C9G1.10C-RELATED"/>
    <property type="match status" value="1"/>
</dbReference>
<dbReference type="InterPro" id="IPR015943">
    <property type="entry name" value="WD40/YVTN_repeat-like_dom_sf"/>
</dbReference>